<dbReference type="Pfam" id="PF00201">
    <property type="entry name" value="UDPGT"/>
    <property type="match status" value="2"/>
</dbReference>
<dbReference type="GO" id="GO:0016020">
    <property type="term" value="C:membrane"/>
    <property type="evidence" value="ECO:0007669"/>
    <property type="project" value="UniProtKB-SubCell"/>
</dbReference>
<evidence type="ECO:0000256" key="7">
    <source>
        <dbReference type="ARBA" id="ARBA00022989"/>
    </source>
</evidence>
<proteinExistence type="inferred from homology"/>
<gene>
    <name evidence="11" type="ORF">ANANG_G00263890</name>
</gene>
<organism evidence="11 12">
    <name type="scientific">Anguilla anguilla</name>
    <name type="common">European freshwater eel</name>
    <name type="synonym">Muraena anguilla</name>
    <dbReference type="NCBI Taxonomy" id="7936"/>
    <lineage>
        <taxon>Eukaryota</taxon>
        <taxon>Metazoa</taxon>
        <taxon>Chordata</taxon>
        <taxon>Craniata</taxon>
        <taxon>Vertebrata</taxon>
        <taxon>Euteleostomi</taxon>
        <taxon>Actinopterygii</taxon>
        <taxon>Neopterygii</taxon>
        <taxon>Teleostei</taxon>
        <taxon>Anguilliformes</taxon>
        <taxon>Anguillidae</taxon>
        <taxon>Anguilla</taxon>
    </lineage>
</organism>
<keyword evidence="12" id="KW-1185">Reference proteome</keyword>
<evidence type="ECO:0000256" key="2">
    <source>
        <dbReference type="ARBA" id="ARBA00009995"/>
    </source>
</evidence>
<dbReference type="Gene3D" id="3.40.50.2000">
    <property type="entry name" value="Glycogen Phosphorylase B"/>
    <property type="match status" value="3"/>
</dbReference>
<keyword evidence="5" id="KW-0808">Transferase</keyword>
<keyword evidence="7 9" id="KW-1133">Transmembrane helix</keyword>
<dbReference type="PROSITE" id="PS00375">
    <property type="entry name" value="UDPGT"/>
    <property type="match status" value="1"/>
</dbReference>
<dbReference type="InterPro" id="IPR035595">
    <property type="entry name" value="UDP_glycos_trans_CS"/>
</dbReference>
<dbReference type="FunFam" id="3.40.50.2000:FF:000081">
    <property type="entry name" value="UDP-glucuronosyltransferase 2A2"/>
    <property type="match status" value="1"/>
</dbReference>
<dbReference type="SUPFAM" id="SSF53756">
    <property type="entry name" value="UDP-Glycosyltransferase/glycogen phosphorylase"/>
    <property type="match status" value="2"/>
</dbReference>
<keyword evidence="10" id="KW-0732">Signal</keyword>
<dbReference type="InterPro" id="IPR002213">
    <property type="entry name" value="UDP_glucos_trans"/>
</dbReference>
<dbReference type="FunFam" id="3.40.50.2000:FF:000001">
    <property type="entry name" value="UDP-glucuronosyltransferase"/>
    <property type="match status" value="1"/>
</dbReference>
<protein>
    <recommendedName>
        <fullName evidence="3">glucuronosyltransferase</fullName>
        <ecNumber evidence="3">2.4.1.17</ecNumber>
    </recommendedName>
</protein>
<accession>A0A9D3RLE0</accession>
<evidence type="ECO:0000256" key="3">
    <source>
        <dbReference type="ARBA" id="ARBA00012544"/>
    </source>
</evidence>
<dbReference type="EC" id="2.4.1.17" evidence="3"/>
<keyword evidence="4" id="KW-0328">Glycosyltransferase</keyword>
<dbReference type="EMBL" id="JAFIRN010000015">
    <property type="protein sequence ID" value="KAG5834671.1"/>
    <property type="molecule type" value="Genomic_DNA"/>
</dbReference>
<dbReference type="Proteomes" id="UP001044222">
    <property type="component" value="Chromosome 15"/>
</dbReference>
<evidence type="ECO:0000256" key="8">
    <source>
        <dbReference type="ARBA" id="ARBA00023136"/>
    </source>
</evidence>
<comment type="subcellular location">
    <subcellularLocation>
        <location evidence="1">Membrane</location>
    </subcellularLocation>
</comment>
<feature type="chain" id="PRO_5038383245" description="glucuronosyltransferase" evidence="10">
    <location>
        <begin position="24"/>
        <end position="711"/>
    </location>
</feature>
<dbReference type="PANTHER" id="PTHR48043">
    <property type="entry name" value="EG:EG0003.4 PROTEIN-RELATED"/>
    <property type="match status" value="1"/>
</dbReference>
<evidence type="ECO:0000256" key="1">
    <source>
        <dbReference type="ARBA" id="ARBA00004370"/>
    </source>
</evidence>
<dbReference type="PANTHER" id="PTHR48043:SF140">
    <property type="entry name" value="UDP-GLUCURONOSYLTRANSFERASE 2A1"/>
    <property type="match status" value="1"/>
</dbReference>
<evidence type="ECO:0000313" key="12">
    <source>
        <dbReference type="Proteomes" id="UP001044222"/>
    </source>
</evidence>
<comment type="caution">
    <text evidence="11">The sequence shown here is derived from an EMBL/GenBank/DDBJ whole genome shotgun (WGS) entry which is preliminary data.</text>
</comment>
<feature type="transmembrane region" description="Helical" evidence="9">
    <location>
        <begin position="674"/>
        <end position="697"/>
    </location>
</feature>
<reference evidence="11" key="1">
    <citation type="submission" date="2021-01" db="EMBL/GenBank/DDBJ databases">
        <title>A chromosome-scale assembly of European eel, Anguilla anguilla.</title>
        <authorList>
            <person name="Henkel C."/>
            <person name="Jong-Raadsen S.A."/>
            <person name="Dufour S."/>
            <person name="Weltzien F.-A."/>
            <person name="Palstra A.P."/>
            <person name="Pelster B."/>
            <person name="Spaink H.P."/>
            <person name="Van Den Thillart G.E."/>
            <person name="Jansen H."/>
            <person name="Zahm M."/>
            <person name="Klopp C."/>
            <person name="Cedric C."/>
            <person name="Louis A."/>
            <person name="Berthelot C."/>
            <person name="Parey E."/>
            <person name="Roest Crollius H."/>
            <person name="Montfort J."/>
            <person name="Robinson-Rechavi M."/>
            <person name="Bucao C."/>
            <person name="Bouchez O."/>
            <person name="Gislard M."/>
            <person name="Lluch J."/>
            <person name="Milhes M."/>
            <person name="Lampietro C."/>
            <person name="Lopez Roques C."/>
            <person name="Donnadieu C."/>
            <person name="Braasch I."/>
            <person name="Desvignes T."/>
            <person name="Postlethwait J."/>
            <person name="Bobe J."/>
            <person name="Guiguen Y."/>
            <person name="Dirks R."/>
        </authorList>
    </citation>
    <scope>NUCLEOTIDE SEQUENCE</scope>
    <source>
        <strain evidence="11">Tag_6206</strain>
        <tissue evidence="11">Liver</tissue>
    </source>
</reference>
<evidence type="ECO:0000313" key="11">
    <source>
        <dbReference type="EMBL" id="KAG5834671.1"/>
    </source>
</evidence>
<evidence type="ECO:0000256" key="6">
    <source>
        <dbReference type="ARBA" id="ARBA00022692"/>
    </source>
</evidence>
<evidence type="ECO:0000256" key="5">
    <source>
        <dbReference type="ARBA" id="ARBA00022679"/>
    </source>
</evidence>
<sequence length="711" mass="80905">MFCIGHSVSVLVLVLCLAQHTYSGKVLLWPGEYSHWLNMKNIMTALLEKGHQITVLIHSGTPTIKANQSSNCSFEIIPVSFTPQDTNDLVDEMLLYSLYEHDSYIQAFLKIKAIFEKTIEKNKELCLALFKNKELLEKLRRAQYDVVVTDPMFFGSELLAETLDLPFVISFRASFEFHLLPAMFCIGHSVSVLVLVLCLAQHTYSGKVLLWPGEYSHWLNMKNIMTALLEKGHQITVLIHSGTPTIKANQSSNCSFEIIPVSFTPQDINDLVDEMLLFSLYEHDSYIQAFLKIKAIFEKTIEKNKELCHILFKNKELLEKLRRAQYDVVVADPMYLGSELLAETLDLPLVISYRASYGNTVERLCGQLPAPPSYVPGTGVHYTDEMDFSQRLKNSLFYFSQDMLFHIFGTMILDTLFTEMTGKPTSFCEVIGKADIWLIRTYWDFEYPRPFLPNFKFVGGLHCKPAKPLPEDMEEFVQTSGEDGVVVFSLGSMVKNLTKERRNTIASALGQVPQKVLWRYSGEKPDTLAPNTRVYDWIPQNDLLGHPKTKVFITHGGTNGIYEGIYHGVPMVGIPLFGDQSGNMLHMKTKGAAVILDFNHFQAQDLVDAVNTVVKDPSYKESAMRLSRIHHDQPMKPLDRAVFWIEFVMRNKGAKHLRVQSHNLSWYQYHCLDVLAALLATVVLVTLIIFKSCCFCVRKCCLRSKAKSKKE</sequence>
<evidence type="ECO:0000256" key="10">
    <source>
        <dbReference type="SAM" id="SignalP"/>
    </source>
</evidence>
<evidence type="ECO:0000256" key="4">
    <source>
        <dbReference type="ARBA" id="ARBA00022676"/>
    </source>
</evidence>
<dbReference type="AlphaFoldDB" id="A0A9D3RLE0"/>
<keyword evidence="8 9" id="KW-0472">Membrane</keyword>
<dbReference type="GO" id="GO:0015020">
    <property type="term" value="F:glucuronosyltransferase activity"/>
    <property type="evidence" value="ECO:0007669"/>
    <property type="project" value="UniProtKB-EC"/>
</dbReference>
<dbReference type="InterPro" id="IPR050271">
    <property type="entry name" value="UDP-glycosyltransferase"/>
</dbReference>
<dbReference type="CDD" id="cd03784">
    <property type="entry name" value="GT1_Gtf-like"/>
    <property type="match status" value="1"/>
</dbReference>
<comment type="similarity">
    <text evidence="2">Belongs to the UDP-glycosyltransferase family.</text>
</comment>
<keyword evidence="6 9" id="KW-0812">Transmembrane</keyword>
<name>A0A9D3RLE0_ANGAN</name>
<feature type="signal peptide" evidence="10">
    <location>
        <begin position="1"/>
        <end position="23"/>
    </location>
</feature>
<evidence type="ECO:0000256" key="9">
    <source>
        <dbReference type="SAM" id="Phobius"/>
    </source>
</evidence>